<keyword evidence="3" id="KW-1185">Reference proteome</keyword>
<proteinExistence type="predicted"/>
<feature type="domain" description="Hemerythrin-like" evidence="1">
    <location>
        <begin position="64"/>
        <end position="189"/>
    </location>
</feature>
<dbReference type="InterPro" id="IPR012312">
    <property type="entry name" value="Hemerythrin-like"/>
</dbReference>
<dbReference type="CDD" id="cd12108">
    <property type="entry name" value="Hr-like"/>
    <property type="match status" value="1"/>
</dbReference>
<evidence type="ECO:0000259" key="1">
    <source>
        <dbReference type="Pfam" id="PF01814"/>
    </source>
</evidence>
<accession>A0A9P7H336</accession>
<comment type="caution">
    <text evidence="2">The sequence shown here is derived from an EMBL/GenBank/DDBJ whole genome shotgun (WGS) entry which is preliminary data.</text>
</comment>
<dbReference type="EMBL" id="JAGPUO010000008">
    <property type="protein sequence ID" value="KAG5660889.1"/>
    <property type="molecule type" value="Genomic_DNA"/>
</dbReference>
<dbReference type="AlphaFoldDB" id="A0A9P7H336"/>
<dbReference type="PANTHER" id="PTHR38048:SF2">
    <property type="entry name" value="HEMERYTHRIN-LIKE DOMAIN-CONTAINING PROTEIN"/>
    <property type="match status" value="1"/>
</dbReference>
<dbReference type="Proteomes" id="UP000782241">
    <property type="component" value="Unassembled WGS sequence"/>
</dbReference>
<dbReference type="PANTHER" id="PTHR38048">
    <property type="entry name" value="EXPRESSED PROTEIN"/>
    <property type="match status" value="1"/>
</dbReference>
<dbReference type="InterPro" id="IPR053206">
    <property type="entry name" value="Dimeric_xanthone_biosynth"/>
</dbReference>
<evidence type="ECO:0000313" key="2">
    <source>
        <dbReference type="EMBL" id="KAG5660889.1"/>
    </source>
</evidence>
<gene>
    <name evidence="2" type="ORF">KAF25_002532</name>
</gene>
<organism evidence="2 3">
    <name type="scientific">Fusarium avenaceum</name>
    <dbReference type="NCBI Taxonomy" id="40199"/>
    <lineage>
        <taxon>Eukaryota</taxon>
        <taxon>Fungi</taxon>
        <taxon>Dikarya</taxon>
        <taxon>Ascomycota</taxon>
        <taxon>Pezizomycotina</taxon>
        <taxon>Sordariomycetes</taxon>
        <taxon>Hypocreomycetidae</taxon>
        <taxon>Hypocreales</taxon>
        <taxon>Nectriaceae</taxon>
        <taxon>Fusarium</taxon>
        <taxon>Fusarium tricinctum species complex</taxon>
    </lineage>
</organism>
<sequence>MSTAQKPWVDGPFTLISASKAGDSVWLHPFLMRRGEYISLTADAFQLDKRATGARQCAAGMTVVHNLFLRGINAIYLQAVNVSQRGSQKDKLDFASFAWSWSEEVLAHHTAEETDIFPEIDRITGVPGLMDANIEEHHLFHTGLDRFREYLTKVRKEEEEFSGEKLIEIVDSFMPILRTHLENEIETLVDLEKYADKCDWGAWFEKKGAELGKKAMGNASHRKELLPLAMVLHDKTYEGGIWQDFPPLPWIALTAIRWFFVSAHQDWWRFSGCDSYGVPKELPFV</sequence>
<reference evidence="2" key="1">
    <citation type="submission" date="2021-04" db="EMBL/GenBank/DDBJ databases">
        <title>Draft genome of Fusarium avenaceum strain F156N33, isolated from an atmospheric sample in Virginia.</title>
        <authorList>
            <person name="Yang S."/>
            <person name="Vinatzer B.A."/>
            <person name="Coleman J."/>
        </authorList>
    </citation>
    <scope>NUCLEOTIDE SEQUENCE</scope>
    <source>
        <strain evidence="2">F156N33</strain>
    </source>
</reference>
<name>A0A9P7H336_9HYPO</name>
<evidence type="ECO:0000313" key="3">
    <source>
        <dbReference type="Proteomes" id="UP000782241"/>
    </source>
</evidence>
<dbReference type="Gene3D" id="1.20.120.520">
    <property type="entry name" value="nmb1532 protein domain like"/>
    <property type="match status" value="1"/>
</dbReference>
<dbReference type="Pfam" id="PF01814">
    <property type="entry name" value="Hemerythrin"/>
    <property type="match status" value="1"/>
</dbReference>
<protein>
    <recommendedName>
        <fullName evidence="1">Hemerythrin-like domain-containing protein</fullName>
    </recommendedName>
</protein>